<name>A0A0F9J345_9ZZZZ</name>
<reference evidence="1" key="1">
    <citation type="journal article" date="2015" name="Nature">
        <title>Complex archaea that bridge the gap between prokaryotes and eukaryotes.</title>
        <authorList>
            <person name="Spang A."/>
            <person name="Saw J.H."/>
            <person name="Jorgensen S.L."/>
            <person name="Zaremba-Niedzwiedzka K."/>
            <person name="Martijn J."/>
            <person name="Lind A.E."/>
            <person name="van Eijk R."/>
            <person name="Schleper C."/>
            <person name="Guy L."/>
            <person name="Ettema T.J."/>
        </authorList>
    </citation>
    <scope>NUCLEOTIDE SEQUENCE</scope>
</reference>
<comment type="caution">
    <text evidence="1">The sequence shown here is derived from an EMBL/GenBank/DDBJ whole genome shotgun (WGS) entry which is preliminary data.</text>
</comment>
<organism evidence="1">
    <name type="scientific">marine sediment metagenome</name>
    <dbReference type="NCBI Taxonomy" id="412755"/>
    <lineage>
        <taxon>unclassified sequences</taxon>
        <taxon>metagenomes</taxon>
        <taxon>ecological metagenomes</taxon>
    </lineage>
</organism>
<dbReference type="AlphaFoldDB" id="A0A0F9J345"/>
<accession>A0A0F9J345</accession>
<dbReference type="EMBL" id="LAZR01019144">
    <property type="protein sequence ID" value="KKL93592.1"/>
    <property type="molecule type" value="Genomic_DNA"/>
</dbReference>
<evidence type="ECO:0000313" key="1">
    <source>
        <dbReference type="EMBL" id="KKL93592.1"/>
    </source>
</evidence>
<sequence length="78" mass="8716">MITLPIRKVHNHKKVWTHQVMDSMSATESLCTNCDAFGPNNLAPKCPIAGQLLLLHKLSDVAVAVTRCPIWRLKKEPV</sequence>
<protein>
    <submittedName>
        <fullName evidence="1">Uncharacterized protein</fullName>
    </submittedName>
</protein>
<gene>
    <name evidence="1" type="ORF">LCGC14_1873160</name>
</gene>
<proteinExistence type="predicted"/>